<dbReference type="CDD" id="cd23579">
    <property type="entry name" value="TFP_LU_ECD_PATE3"/>
    <property type="match status" value="1"/>
</dbReference>
<feature type="domain" description="UPAR/Ly6" evidence="2">
    <location>
        <begin position="21"/>
        <end position="96"/>
    </location>
</feature>
<dbReference type="Pfam" id="PF00021">
    <property type="entry name" value="UPAR_LY6"/>
    <property type="match status" value="1"/>
</dbReference>
<evidence type="ECO:0000256" key="1">
    <source>
        <dbReference type="SAM" id="SignalP"/>
    </source>
</evidence>
<organism evidence="3 4">
    <name type="scientific">Pipistrellus nathusii</name>
    <name type="common">Nathusius' pipistrelle</name>
    <dbReference type="NCBI Taxonomy" id="59473"/>
    <lineage>
        <taxon>Eukaryota</taxon>
        <taxon>Metazoa</taxon>
        <taxon>Chordata</taxon>
        <taxon>Craniata</taxon>
        <taxon>Vertebrata</taxon>
        <taxon>Euteleostomi</taxon>
        <taxon>Mammalia</taxon>
        <taxon>Eutheria</taxon>
        <taxon>Laurasiatheria</taxon>
        <taxon>Chiroptera</taxon>
        <taxon>Yangochiroptera</taxon>
        <taxon>Vespertilionidae</taxon>
        <taxon>Pipistrellus</taxon>
    </lineage>
</organism>
<evidence type="ECO:0000313" key="4">
    <source>
        <dbReference type="Proteomes" id="UP001314169"/>
    </source>
</evidence>
<dbReference type="InterPro" id="IPR016054">
    <property type="entry name" value="LY6_UPA_recep-like"/>
</dbReference>
<sequence>MDKRFLLVFSLFCCIDAVTPLKCITCHLHLKLDRCRRGYGVCLAHKSESCMLLKIYKDYTLQLSYMVCQRFCRNLIFTFSNRTYTHYCCKADYCNKE</sequence>
<feature type="signal peptide" evidence="1">
    <location>
        <begin position="1"/>
        <end position="20"/>
    </location>
</feature>
<evidence type="ECO:0000259" key="2">
    <source>
        <dbReference type="Pfam" id="PF00021"/>
    </source>
</evidence>
<accession>A0ABN9ZUD5</accession>
<dbReference type="Proteomes" id="UP001314169">
    <property type="component" value="Chromosome 19"/>
</dbReference>
<feature type="chain" id="PRO_5045081243" description="UPAR/Ly6 domain-containing protein" evidence="1">
    <location>
        <begin position="21"/>
        <end position="97"/>
    </location>
</feature>
<keyword evidence="1" id="KW-0732">Signal</keyword>
<proteinExistence type="predicted"/>
<gene>
    <name evidence="3" type="ORF">MPIPNATIZW_LOCUS8627</name>
</gene>
<name>A0ABN9ZUD5_PIPNA</name>
<protein>
    <recommendedName>
        <fullName evidence="2">UPAR/Ly6 domain-containing protein</fullName>
    </recommendedName>
</protein>
<dbReference type="EMBL" id="OY882876">
    <property type="protein sequence ID" value="CAK6440321.1"/>
    <property type="molecule type" value="Genomic_DNA"/>
</dbReference>
<reference evidence="3" key="1">
    <citation type="submission" date="2023-12" db="EMBL/GenBank/DDBJ databases">
        <authorList>
            <person name="Brown T."/>
        </authorList>
    </citation>
    <scope>NUCLEOTIDE SEQUENCE</scope>
</reference>
<evidence type="ECO:0000313" key="3">
    <source>
        <dbReference type="EMBL" id="CAK6440321.1"/>
    </source>
</evidence>
<keyword evidence="4" id="KW-1185">Reference proteome</keyword>